<dbReference type="WBParaSite" id="Gr19_v10_g7108.t1">
    <property type="protein sequence ID" value="Gr19_v10_g7108.t1"/>
    <property type="gene ID" value="Gr19_v10_g7108"/>
</dbReference>
<dbReference type="Proteomes" id="UP000887572">
    <property type="component" value="Unplaced"/>
</dbReference>
<keyword evidence="1" id="KW-1185">Reference proteome</keyword>
<accession>A0A914I3A5</accession>
<evidence type="ECO:0000313" key="2">
    <source>
        <dbReference type="WBParaSite" id="Gr19_v10_g7108.t1"/>
    </source>
</evidence>
<protein>
    <submittedName>
        <fullName evidence="2">Uncharacterized protein</fullName>
    </submittedName>
</protein>
<evidence type="ECO:0000313" key="1">
    <source>
        <dbReference type="Proteomes" id="UP000887572"/>
    </source>
</evidence>
<name>A0A914I3A5_GLORO</name>
<reference evidence="2" key="1">
    <citation type="submission" date="2022-11" db="UniProtKB">
        <authorList>
            <consortium name="WormBaseParasite"/>
        </authorList>
    </citation>
    <scope>IDENTIFICATION</scope>
</reference>
<dbReference type="AlphaFoldDB" id="A0A914I3A5"/>
<proteinExistence type="predicted"/>
<sequence length="79" mass="9223">MRTTTICRQWKRQKRGNPLTRRFSTRTIGRRGELLEHVATASEPSTNMAGTLLEEFLPYFLKVYRNPSNLFHLCSKVLP</sequence>
<organism evidence="1 2">
    <name type="scientific">Globodera rostochiensis</name>
    <name type="common">Golden nematode worm</name>
    <name type="synonym">Heterodera rostochiensis</name>
    <dbReference type="NCBI Taxonomy" id="31243"/>
    <lineage>
        <taxon>Eukaryota</taxon>
        <taxon>Metazoa</taxon>
        <taxon>Ecdysozoa</taxon>
        <taxon>Nematoda</taxon>
        <taxon>Chromadorea</taxon>
        <taxon>Rhabditida</taxon>
        <taxon>Tylenchina</taxon>
        <taxon>Tylenchomorpha</taxon>
        <taxon>Tylenchoidea</taxon>
        <taxon>Heteroderidae</taxon>
        <taxon>Heteroderinae</taxon>
        <taxon>Globodera</taxon>
    </lineage>
</organism>